<protein>
    <submittedName>
        <fullName evidence="3">DUF1311 domain-containing protein</fullName>
    </submittedName>
</protein>
<evidence type="ECO:0000259" key="2">
    <source>
        <dbReference type="Pfam" id="PF07007"/>
    </source>
</evidence>
<dbReference type="InterPro" id="IPR009739">
    <property type="entry name" value="LprI-like_N"/>
</dbReference>
<dbReference type="OrthoDB" id="122332at2"/>
<organism evidence="3 4">
    <name type="scientific">Phreatobacter aquaticus</name>
    <dbReference type="NCBI Taxonomy" id="2570229"/>
    <lineage>
        <taxon>Bacteria</taxon>
        <taxon>Pseudomonadati</taxon>
        <taxon>Pseudomonadota</taxon>
        <taxon>Alphaproteobacteria</taxon>
        <taxon>Hyphomicrobiales</taxon>
        <taxon>Phreatobacteraceae</taxon>
        <taxon>Phreatobacter</taxon>
    </lineage>
</organism>
<name>A0A4D7QNK1_9HYPH</name>
<feature type="signal peptide" evidence="1">
    <location>
        <begin position="1"/>
        <end position="25"/>
    </location>
</feature>
<gene>
    <name evidence="3" type="ORF">E8L99_14420</name>
</gene>
<dbReference type="AlphaFoldDB" id="A0A4D7QNK1"/>
<keyword evidence="1" id="KW-0732">Signal</keyword>
<evidence type="ECO:0000313" key="4">
    <source>
        <dbReference type="Proteomes" id="UP000298588"/>
    </source>
</evidence>
<dbReference type="RefSeq" id="WP_137100195.1">
    <property type="nucleotide sequence ID" value="NZ_CP039865.1"/>
</dbReference>
<dbReference type="KEGG" id="paqt:E8L99_14420"/>
<keyword evidence="4" id="KW-1185">Reference proteome</keyword>
<dbReference type="Proteomes" id="UP000298588">
    <property type="component" value="Chromosome"/>
</dbReference>
<evidence type="ECO:0000313" key="3">
    <source>
        <dbReference type="EMBL" id="QCK86864.1"/>
    </source>
</evidence>
<dbReference type="Gene3D" id="1.20.1270.180">
    <property type="match status" value="1"/>
</dbReference>
<reference evidence="3 4" key="1">
    <citation type="submission" date="2019-04" db="EMBL/GenBank/DDBJ databases">
        <title>Phreatobacter aquaticus sp. nov.</title>
        <authorList>
            <person name="Choi A."/>
            <person name="Baek K."/>
        </authorList>
    </citation>
    <scope>NUCLEOTIDE SEQUENCE [LARGE SCALE GENOMIC DNA]</scope>
    <source>
        <strain evidence="3 4">NMCR1094</strain>
    </source>
</reference>
<accession>A0A4D7QNK1</accession>
<dbReference type="Pfam" id="PF07007">
    <property type="entry name" value="LprI"/>
    <property type="match status" value="1"/>
</dbReference>
<sequence length="479" mass="52045">MLTTSALLRPLLVALICGLSVPAFAGARPDVSIAGRWRVVVAERAPWNTAPTLATPLMRSGLVFRDGRLEGPAPIACAPADFEIAMVPAEGLFQGALPADRAVDLGARLGVVGPGETVTYRVTCPNGSFDFHRATDSISLKFALDGVVYTLRQPEQDDGSRPDAAFVQAAPAGFDCGRARSTAERLICADADTTRLDGEMAAAFGRLRLALSAEGREALVAAQRVFLGFRDRQCRTGGAMPRGDEERRQAIQCLGEVTGARADLLKSLTVRRIGDLIIEPHLTTRWETRASDGSEARSLLMDDVVPVASGPGADMFNRVYRAAIPTGRPLDVALYRQRMPDLVGTLTRTYDISLADGRMVSLVVTGHIETGTRVSPDVKAVTIDRARGRLASLGDIFRVDEAFRAAIRERIVTQARERNQSPAREDMDRRIADAGNWSFQADKAVLLKPWLGSDPEELEIPANELVPFLRPDGLWRPRR</sequence>
<feature type="chain" id="PRO_5020380011" evidence="1">
    <location>
        <begin position="26"/>
        <end position="479"/>
    </location>
</feature>
<feature type="domain" description="Lysozyme inhibitor LprI-like N-terminal" evidence="2">
    <location>
        <begin position="179"/>
        <end position="263"/>
    </location>
</feature>
<evidence type="ECO:0000256" key="1">
    <source>
        <dbReference type="SAM" id="SignalP"/>
    </source>
</evidence>
<proteinExistence type="predicted"/>
<dbReference type="EMBL" id="CP039865">
    <property type="protein sequence ID" value="QCK86864.1"/>
    <property type="molecule type" value="Genomic_DNA"/>
</dbReference>